<feature type="region of interest" description="Disordered" evidence="3">
    <location>
        <begin position="1"/>
        <end position="24"/>
    </location>
</feature>
<feature type="compositionally biased region" description="Acidic residues" evidence="3">
    <location>
        <begin position="152"/>
        <end position="163"/>
    </location>
</feature>
<dbReference type="PROSITE" id="PS50014">
    <property type="entry name" value="BROMODOMAIN_2"/>
    <property type="match status" value="1"/>
</dbReference>
<dbReference type="Proteomes" id="UP000736335">
    <property type="component" value="Unassembled WGS sequence"/>
</dbReference>
<keyword evidence="6" id="KW-1185">Reference proteome</keyword>
<dbReference type="GO" id="GO:0006325">
    <property type="term" value="P:chromatin organization"/>
    <property type="evidence" value="ECO:0007669"/>
    <property type="project" value="UniProtKB-ARBA"/>
</dbReference>
<dbReference type="SUPFAM" id="SSF47370">
    <property type="entry name" value="Bromodomain"/>
    <property type="match status" value="1"/>
</dbReference>
<evidence type="ECO:0000259" key="4">
    <source>
        <dbReference type="PROSITE" id="PS50014"/>
    </source>
</evidence>
<accession>A0A9P6HJ51</accession>
<dbReference type="Gene3D" id="1.20.920.10">
    <property type="entry name" value="Bromodomain-like"/>
    <property type="match status" value="1"/>
</dbReference>
<dbReference type="PANTHER" id="PTHR22881:SF27">
    <property type="entry name" value="BROMODOMAIN CONTAINING 7_9"/>
    <property type="match status" value="1"/>
</dbReference>
<dbReference type="AlphaFoldDB" id="A0A9P6HJ51"/>
<dbReference type="EMBL" id="WIUZ02000004">
    <property type="protein sequence ID" value="KAF9788004.1"/>
    <property type="molecule type" value="Genomic_DNA"/>
</dbReference>
<feature type="compositionally biased region" description="Polar residues" evidence="3">
    <location>
        <begin position="166"/>
        <end position="176"/>
    </location>
</feature>
<feature type="region of interest" description="Disordered" evidence="3">
    <location>
        <begin position="143"/>
        <end position="229"/>
    </location>
</feature>
<dbReference type="Pfam" id="PF00439">
    <property type="entry name" value="Bromodomain"/>
    <property type="match status" value="1"/>
</dbReference>
<sequence length="658" mass="72925">MKISKKRKSVAFEDSKNAPPRPLKLKPLRDVLSKLITQIKKKDDYAFFLQPVDPKRVPGYSDVVQQPMDLGTMTTKVSRGKYRSLEDFANDFRLVTSNAKAFNPPGTIYYTEAERIEAWGLDRITKAAATVIEYETDWNIEIDGDDRRSNVPEEEEDTPEPETTDSRAQSILSTGQPPHLSGRRSARTAATFSAAPPVPTTPKVPKSISETLQPDGGLPGAKDGLGKFPPGSDMARLMLALKLKGKKYKTKKERLRIEKSGLPISADGSLNYWEVEDPFSLFSALVDVHQPKLILNPLHPEPVSENSVTVPSPVNVLPGRNIPQAVPELTATPAKRRHWTINRHSGRGRAKDGDEEDTHLSLPRREHVTADYGSMSALMAGLATETTIENINDQSKLFDLLRDSIDGRDISSAPGTDPTEAAALNAQDYIWSLVYGGVDGLAYVRSLAEFIGNPPPPSPWNSEDERFPLEDWVENHVVDTITEGRHRLVRKIVQQLATKSDETLDSLASDISQDIRRSLEVYPRQGDLIAALSSRIDIQTLVNRPLELDQAELEWSGAAFKQARRQQREASGTLTIDNPMSALVAPSSQGVSDDADKDDQEVLVHALEYSRQRLLQLMPSDLVKNAQASGIEDPYTRDLRMNLLALSKRVPLELLSVS</sequence>
<protein>
    <recommendedName>
        <fullName evidence="4">Bromo domain-containing protein</fullName>
    </recommendedName>
</protein>
<proteinExistence type="predicted"/>
<dbReference type="InterPro" id="IPR036427">
    <property type="entry name" value="Bromodomain-like_sf"/>
</dbReference>
<feature type="domain" description="Bromo" evidence="4">
    <location>
        <begin position="40"/>
        <end position="110"/>
    </location>
</feature>
<keyword evidence="1 2" id="KW-0103">Bromodomain</keyword>
<evidence type="ECO:0000256" key="1">
    <source>
        <dbReference type="ARBA" id="ARBA00023117"/>
    </source>
</evidence>
<evidence type="ECO:0000256" key="2">
    <source>
        <dbReference type="PROSITE-ProRule" id="PRU00035"/>
    </source>
</evidence>
<evidence type="ECO:0000256" key="3">
    <source>
        <dbReference type="SAM" id="MobiDB-lite"/>
    </source>
</evidence>
<dbReference type="OrthoDB" id="21449at2759"/>
<comment type="caution">
    <text evidence="5">The sequence shown here is derived from an EMBL/GenBank/DDBJ whole genome shotgun (WGS) entry which is preliminary data.</text>
</comment>
<organism evidence="5 6">
    <name type="scientific">Thelephora terrestris</name>
    <dbReference type="NCBI Taxonomy" id="56493"/>
    <lineage>
        <taxon>Eukaryota</taxon>
        <taxon>Fungi</taxon>
        <taxon>Dikarya</taxon>
        <taxon>Basidiomycota</taxon>
        <taxon>Agaricomycotina</taxon>
        <taxon>Agaricomycetes</taxon>
        <taxon>Thelephorales</taxon>
        <taxon>Thelephoraceae</taxon>
        <taxon>Thelephora</taxon>
    </lineage>
</organism>
<evidence type="ECO:0000313" key="5">
    <source>
        <dbReference type="EMBL" id="KAF9788004.1"/>
    </source>
</evidence>
<dbReference type="GO" id="GO:0006357">
    <property type="term" value="P:regulation of transcription by RNA polymerase II"/>
    <property type="evidence" value="ECO:0007669"/>
    <property type="project" value="TreeGrafter"/>
</dbReference>
<name>A0A9P6HJ51_9AGAM</name>
<dbReference type="GO" id="GO:0005634">
    <property type="term" value="C:nucleus"/>
    <property type="evidence" value="ECO:0007669"/>
    <property type="project" value="TreeGrafter"/>
</dbReference>
<dbReference type="PRINTS" id="PR00503">
    <property type="entry name" value="BROMODOMAIN"/>
</dbReference>
<dbReference type="InterPro" id="IPR051831">
    <property type="entry name" value="Bromodomain_contain_prot"/>
</dbReference>
<dbReference type="InterPro" id="IPR001487">
    <property type="entry name" value="Bromodomain"/>
</dbReference>
<dbReference type="SMART" id="SM00297">
    <property type="entry name" value="BROMO"/>
    <property type="match status" value="1"/>
</dbReference>
<dbReference type="PANTHER" id="PTHR22881">
    <property type="entry name" value="BROMODOMAIN CONTAINING PROTEIN"/>
    <property type="match status" value="1"/>
</dbReference>
<dbReference type="CDD" id="cd04369">
    <property type="entry name" value="Bromodomain"/>
    <property type="match status" value="1"/>
</dbReference>
<reference evidence="5" key="2">
    <citation type="submission" date="2020-11" db="EMBL/GenBank/DDBJ databases">
        <authorList>
            <consortium name="DOE Joint Genome Institute"/>
            <person name="Kuo A."/>
            <person name="Miyauchi S."/>
            <person name="Kiss E."/>
            <person name="Drula E."/>
            <person name="Kohler A."/>
            <person name="Sanchez-Garcia M."/>
            <person name="Andreopoulos B."/>
            <person name="Barry K.W."/>
            <person name="Bonito G."/>
            <person name="Buee M."/>
            <person name="Carver A."/>
            <person name="Chen C."/>
            <person name="Cichocki N."/>
            <person name="Clum A."/>
            <person name="Culley D."/>
            <person name="Crous P.W."/>
            <person name="Fauchery L."/>
            <person name="Girlanda M."/>
            <person name="Hayes R."/>
            <person name="Keri Z."/>
            <person name="Labutti K."/>
            <person name="Lipzen A."/>
            <person name="Lombard V."/>
            <person name="Magnuson J."/>
            <person name="Maillard F."/>
            <person name="Morin E."/>
            <person name="Murat C."/>
            <person name="Nolan M."/>
            <person name="Ohm R."/>
            <person name="Pangilinan J."/>
            <person name="Pereira M."/>
            <person name="Perotto S."/>
            <person name="Peter M."/>
            <person name="Riley R."/>
            <person name="Sitrit Y."/>
            <person name="Stielow B."/>
            <person name="Szollosi G."/>
            <person name="Zifcakova L."/>
            <person name="Stursova M."/>
            <person name="Spatafora J.W."/>
            <person name="Tedersoo L."/>
            <person name="Vaario L.-M."/>
            <person name="Yamada A."/>
            <person name="Yan M."/>
            <person name="Wang P."/>
            <person name="Xu J."/>
            <person name="Bruns T."/>
            <person name="Baldrian P."/>
            <person name="Vilgalys R."/>
            <person name="Henrissat B."/>
            <person name="Grigoriev I.V."/>
            <person name="Hibbett D."/>
            <person name="Nagy L.G."/>
            <person name="Martin F.M."/>
        </authorList>
    </citation>
    <scope>NUCLEOTIDE SEQUENCE</scope>
    <source>
        <strain evidence="5">UH-Tt-Lm1</strain>
    </source>
</reference>
<gene>
    <name evidence="5" type="ORF">BJ322DRAFT_598317</name>
</gene>
<reference evidence="5" key="1">
    <citation type="journal article" date="2020" name="Nat. Commun.">
        <title>Large-scale genome sequencing of mycorrhizal fungi provides insights into the early evolution of symbiotic traits.</title>
        <authorList>
            <person name="Miyauchi S."/>
            <person name="Kiss E."/>
            <person name="Kuo A."/>
            <person name="Drula E."/>
            <person name="Kohler A."/>
            <person name="Sanchez-Garcia M."/>
            <person name="Morin E."/>
            <person name="Andreopoulos B."/>
            <person name="Barry K.W."/>
            <person name="Bonito G."/>
            <person name="Buee M."/>
            <person name="Carver A."/>
            <person name="Chen C."/>
            <person name="Cichocki N."/>
            <person name="Clum A."/>
            <person name="Culley D."/>
            <person name="Crous P.W."/>
            <person name="Fauchery L."/>
            <person name="Girlanda M."/>
            <person name="Hayes R.D."/>
            <person name="Keri Z."/>
            <person name="LaButti K."/>
            <person name="Lipzen A."/>
            <person name="Lombard V."/>
            <person name="Magnuson J."/>
            <person name="Maillard F."/>
            <person name="Murat C."/>
            <person name="Nolan M."/>
            <person name="Ohm R.A."/>
            <person name="Pangilinan J."/>
            <person name="Pereira M.F."/>
            <person name="Perotto S."/>
            <person name="Peter M."/>
            <person name="Pfister S."/>
            <person name="Riley R."/>
            <person name="Sitrit Y."/>
            <person name="Stielow J.B."/>
            <person name="Szollosi G."/>
            <person name="Zifcakova L."/>
            <person name="Stursova M."/>
            <person name="Spatafora J.W."/>
            <person name="Tedersoo L."/>
            <person name="Vaario L.M."/>
            <person name="Yamada A."/>
            <person name="Yan M."/>
            <person name="Wang P."/>
            <person name="Xu J."/>
            <person name="Bruns T."/>
            <person name="Baldrian P."/>
            <person name="Vilgalys R."/>
            <person name="Dunand C."/>
            <person name="Henrissat B."/>
            <person name="Grigoriev I.V."/>
            <person name="Hibbett D."/>
            <person name="Nagy L.G."/>
            <person name="Martin F.M."/>
        </authorList>
    </citation>
    <scope>NUCLEOTIDE SEQUENCE</scope>
    <source>
        <strain evidence="5">UH-Tt-Lm1</strain>
    </source>
</reference>
<evidence type="ECO:0000313" key="6">
    <source>
        <dbReference type="Proteomes" id="UP000736335"/>
    </source>
</evidence>